<sequence>MKNNPSAAYYDATTQPKRSKNGGTLGSLLSKVPATIKNASTAQKIIGGSLLALGITLLARTNKKAGASDQAATLDELLYFVNDRIKGYERAVSESEDAQLRGYYKQLVSQSQQFATDLNTYLTREGGERETSTTLKGKLYRTFMEAQAAVTGHSEKSLLAFNIHGEMWALKAYKEALADQTLTGPMRQAVDRQYQLSQQTYERLKKLEEKQAA</sequence>
<dbReference type="Gene3D" id="1.20.1260.10">
    <property type="match status" value="1"/>
</dbReference>
<name>A0ABP8Q8G7_9BACT</name>
<organism evidence="3 4">
    <name type="scientific">Hymenobacter ginsengisoli</name>
    <dbReference type="NCBI Taxonomy" id="1051626"/>
    <lineage>
        <taxon>Bacteria</taxon>
        <taxon>Pseudomonadati</taxon>
        <taxon>Bacteroidota</taxon>
        <taxon>Cytophagia</taxon>
        <taxon>Cytophagales</taxon>
        <taxon>Hymenobacteraceae</taxon>
        <taxon>Hymenobacter</taxon>
    </lineage>
</organism>
<keyword evidence="4" id="KW-1185">Reference proteome</keyword>
<feature type="region of interest" description="Disordered" evidence="1">
    <location>
        <begin position="1"/>
        <end position="24"/>
    </location>
</feature>
<dbReference type="InterPro" id="IPR012347">
    <property type="entry name" value="Ferritin-like"/>
</dbReference>
<evidence type="ECO:0000313" key="3">
    <source>
        <dbReference type="EMBL" id="GAA4499111.1"/>
    </source>
</evidence>
<comment type="caution">
    <text evidence="3">The sequence shown here is derived from an EMBL/GenBank/DDBJ whole genome shotgun (WGS) entry which is preliminary data.</text>
</comment>
<dbReference type="InterPro" id="IPR019052">
    <property type="entry name" value="DUF2383"/>
</dbReference>
<proteinExistence type="predicted"/>
<evidence type="ECO:0000313" key="4">
    <source>
        <dbReference type="Proteomes" id="UP001501243"/>
    </source>
</evidence>
<dbReference type="NCBIfam" id="TIGR02284">
    <property type="entry name" value="PA2169 family four-helix-bundle protein"/>
    <property type="match status" value="1"/>
</dbReference>
<feature type="domain" description="DUF2383" evidence="2">
    <location>
        <begin position="72"/>
        <end position="178"/>
    </location>
</feature>
<reference evidence="4" key="1">
    <citation type="journal article" date="2019" name="Int. J. Syst. Evol. Microbiol.">
        <title>The Global Catalogue of Microorganisms (GCM) 10K type strain sequencing project: providing services to taxonomists for standard genome sequencing and annotation.</title>
        <authorList>
            <consortium name="The Broad Institute Genomics Platform"/>
            <consortium name="The Broad Institute Genome Sequencing Center for Infectious Disease"/>
            <person name="Wu L."/>
            <person name="Ma J."/>
        </authorList>
    </citation>
    <scope>NUCLEOTIDE SEQUENCE [LARGE SCALE GENOMIC DNA]</scope>
    <source>
        <strain evidence="4">JCM 17841</strain>
    </source>
</reference>
<accession>A0ABP8Q8G7</accession>
<dbReference type="Pfam" id="PF09537">
    <property type="entry name" value="DUF2383"/>
    <property type="match status" value="1"/>
</dbReference>
<dbReference type="Proteomes" id="UP001501243">
    <property type="component" value="Unassembled WGS sequence"/>
</dbReference>
<dbReference type="RefSeq" id="WP_208130604.1">
    <property type="nucleotide sequence ID" value="NZ_BAABGQ010000005.1"/>
</dbReference>
<gene>
    <name evidence="3" type="ORF">GCM10023172_17270</name>
</gene>
<evidence type="ECO:0000259" key="2">
    <source>
        <dbReference type="Pfam" id="PF09537"/>
    </source>
</evidence>
<protein>
    <recommendedName>
        <fullName evidence="2">DUF2383 domain-containing protein</fullName>
    </recommendedName>
</protein>
<dbReference type="InterPro" id="IPR011971">
    <property type="entry name" value="CHP02284"/>
</dbReference>
<evidence type="ECO:0000256" key="1">
    <source>
        <dbReference type="SAM" id="MobiDB-lite"/>
    </source>
</evidence>
<dbReference type="EMBL" id="BAABGQ010000005">
    <property type="protein sequence ID" value="GAA4499111.1"/>
    <property type="molecule type" value="Genomic_DNA"/>
</dbReference>
<feature type="compositionally biased region" description="Polar residues" evidence="1">
    <location>
        <begin position="1"/>
        <end position="16"/>
    </location>
</feature>